<accession>M2UXZ8</accession>
<dbReference type="HOGENOM" id="CLU_2637890_0_0_1"/>
<name>M2UXZ8_COCH5</name>
<reference evidence="2" key="2">
    <citation type="journal article" date="2013" name="PLoS Genet.">
        <title>Comparative genome structure, secondary metabolite, and effector coding capacity across Cochliobolus pathogens.</title>
        <authorList>
            <person name="Condon B.J."/>
            <person name="Leng Y."/>
            <person name="Wu D."/>
            <person name="Bushley K.E."/>
            <person name="Ohm R.A."/>
            <person name="Otillar R."/>
            <person name="Martin J."/>
            <person name="Schackwitz W."/>
            <person name="Grimwood J."/>
            <person name="MohdZainudin N."/>
            <person name="Xue C."/>
            <person name="Wang R."/>
            <person name="Manning V.A."/>
            <person name="Dhillon B."/>
            <person name="Tu Z.J."/>
            <person name="Steffenson B.J."/>
            <person name="Salamov A."/>
            <person name="Sun H."/>
            <person name="Lowry S."/>
            <person name="LaButti K."/>
            <person name="Han J."/>
            <person name="Copeland A."/>
            <person name="Lindquist E."/>
            <person name="Barry K."/>
            <person name="Schmutz J."/>
            <person name="Baker S.E."/>
            <person name="Ciuffetti L.M."/>
            <person name="Grigoriev I.V."/>
            <person name="Zhong S."/>
            <person name="Turgeon B.G."/>
        </authorList>
    </citation>
    <scope>NUCLEOTIDE SEQUENCE [LARGE SCALE GENOMIC DNA]</scope>
    <source>
        <strain evidence="2">C5 / ATCC 48332 / race O</strain>
    </source>
</reference>
<dbReference type="AlphaFoldDB" id="M2UXZ8"/>
<dbReference type="EMBL" id="KB445575">
    <property type="protein sequence ID" value="EMD92693.1"/>
    <property type="molecule type" value="Genomic_DNA"/>
</dbReference>
<protein>
    <submittedName>
        <fullName evidence="1">Uncharacterized protein</fullName>
    </submittedName>
</protein>
<evidence type="ECO:0000313" key="1">
    <source>
        <dbReference type="EMBL" id="EMD92693.1"/>
    </source>
</evidence>
<reference evidence="1 2" key="1">
    <citation type="journal article" date="2012" name="PLoS Pathog.">
        <title>Diverse lifestyles and strategies of plant pathogenesis encoded in the genomes of eighteen Dothideomycetes fungi.</title>
        <authorList>
            <person name="Ohm R.A."/>
            <person name="Feau N."/>
            <person name="Henrissat B."/>
            <person name="Schoch C.L."/>
            <person name="Horwitz B.A."/>
            <person name="Barry K.W."/>
            <person name="Condon B.J."/>
            <person name="Copeland A.C."/>
            <person name="Dhillon B."/>
            <person name="Glaser F."/>
            <person name="Hesse C.N."/>
            <person name="Kosti I."/>
            <person name="LaButti K."/>
            <person name="Lindquist E.A."/>
            <person name="Lucas S."/>
            <person name="Salamov A.A."/>
            <person name="Bradshaw R.E."/>
            <person name="Ciuffetti L."/>
            <person name="Hamelin R.C."/>
            <person name="Kema G.H.J."/>
            <person name="Lawrence C."/>
            <person name="Scott J.A."/>
            <person name="Spatafora J.W."/>
            <person name="Turgeon B.G."/>
            <person name="de Wit P.J.G.M."/>
            <person name="Zhong S."/>
            <person name="Goodwin S.B."/>
            <person name="Grigoriev I.V."/>
        </authorList>
    </citation>
    <scope>NUCLEOTIDE SEQUENCE [LARGE SCALE GENOMIC DNA]</scope>
    <source>
        <strain evidence="2">C5 / ATCC 48332 / race O</strain>
    </source>
</reference>
<evidence type="ECO:0000313" key="2">
    <source>
        <dbReference type="Proteomes" id="UP000016936"/>
    </source>
</evidence>
<proteinExistence type="predicted"/>
<dbReference type="Proteomes" id="UP000016936">
    <property type="component" value="Unassembled WGS sequence"/>
</dbReference>
<keyword evidence="2" id="KW-1185">Reference proteome</keyword>
<organism evidence="1 2">
    <name type="scientific">Cochliobolus heterostrophus (strain C5 / ATCC 48332 / race O)</name>
    <name type="common">Southern corn leaf blight fungus</name>
    <name type="synonym">Bipolaris maydis</name>
    <dbReference type="NCBI Taxonomy" id="701091"/>
    <lineage>
        <taxon>Eukaryota</taxon>
        <taxon>Fungi</taxon>
        <taxon>Dikarya</taxon>
        <taxon>Ascomycota</taxon>
        <taxon>Pezizomycotina</taxon>
        <taxon>Dothideomycetes</taxon>
        <taxon>Pleosporomycetidae</taxon>
        <taxon>Pleosporales</taxon>
        <taxon>Pleosporineae</taxon>
        <taxon>Pleosporaceae</taxon>
        <taxon>Bipolaris</taxon>
    </lineage>
</organism>
<sequence>MNALALHPTERTAECETVPMPNPRYIKCLVQVEAITLNLVNSLYIRYLLANLKRTIRSDLGCEVALLGKDTLASSNL</sequence>
<gene>
    <name evidence="1" type="ORF">COCHEDRAFT_64904</name>
</gene>